<dbReference type="OMA" id="WICHGLE"/>
<dbReference type="PROSITE" id="PS50294">
    <property type="entry name" value="WD_REPEATS_REGION"/>
    <property type="match status" value="4"/>
</dbReference>
<feature type="repeat" description="WD" evidence="5">
    <location>
        <begin position="332"/>
        <end position="373"/>
    </location>
</feature>
<dbReference type="Pfam" id="PF08625">
    <property type="entry name" value="Utp13"/>
    <property type="match status" value="1"/>
</dbReference>
<proteinExistence type="predicted"/>
<dbReference type="InterPro" id="IPR020472">
    <property type="entry name" value="WD40_PAC1"/>
</dbReference>
<dbReference type="GO" id="GO:0000480">
    <property type="term" value="P:endonucleolytic cleavage in 5'-ETS of tricistronic rRNA transcript (SSU-rRNA, 5.8S rRNA, LSU-rRNA)"/>
    <property type="evidence" value="ECO:0007669"/>
    <property type="project" value="TreeGrafter"/>
</dbReference>
<dbReference type="AlphaFoldDB" id="A0A0V0QGT5"/>
<keyword evidence="2 5" id="KW-0853">WD repeat</keyword>
<dbReference type="GO" id="GO:0000472">
    <property type="term" value="P:endonucleolytic cleavage to generate mature 5'-end of SSU-rRNA from (SSU-rRNA, 5.8S rRNA, LSU-rRNA)"/>
    <property type="evidence" value="ECO:0007669"/>
    <property type="project" value="TreeGrafter"/>
</dbReference>
<dbReference type="CDD" id="cd00200">
    <property type="entry name" value="WD40"/>
    <property type="match status" value="1"/>
</dbReference>
<evidence type="ECO:0000256" key="5">
    <source>
        <dbReference type="PROSITE-ProRule" id="PRU00221"/>
    </source>
</evidence>
<dbReference type="InterPro" id="IPR015943">
    <property type="entry name" value="WD40/YVTN_repeat-like_dom_sf"/>
</dbReference>
<dbReference type="PROSITE" id="PS50082">
    <property type="entry name" value="WD_REPEATS_2"/>
    <property type="match status" value="5"/>
</dbReference>
<dbReference type="EMBL" id="LDAU01000170">
    <property type="protein sequence ID" value="KRX01399.1"/>
    <property type="molecule type" value="Genomic_DNA"/>
</dbReference>
<evidence type="ECO:0000256" key="1">
    <source>
        <dbReference type="ARBA" id="ARBA00004604"/>
    </source>
</evidence>
<organism evidence="8 9">
    <name type="scientific">Pseudocohnilembus persalinus</name>
    <name type="common">Ciliate</name>
    <dbReference type="NCBI Taxonomy" id="266149"/>
    <lineage>
        <taxon>Eukaryota</taxon>
        <taxon>Sar</taxon>
        <taxon>Alveolata</taxon>
        <taxon>Ciliophora</taxon>
        <taxon>Intramacronucleata</taxon>
        <taxon>Oligohymenophorea</taxon>
        <taxon>Scuticociliatia</taxon>
        <taxon>Philasterida</taxon>
        <taxon>Pseudocohnilembidae</taxon>
        <taxon>Pseudocohnilembus</taxon>
    </lineage>
</organism>
<feature type="repeat" description="WD" evidence="5">
    <location>
        <begin position="228"/>
        <end position="270"/>
    </location>
</feature>
<keyword evidence="3" id="KW-0677">Repeat</keyword>
<dbReference type="InterPro" id="IPR036322">
    <property type="entry name" value="WD40_repeat_dom_sf"/>
</dbReference>
<feature type="domain" description="U3 small nucleolar RNA-associated protein 13 C-terminal" evidence="7">
    <location>
        <begin position="474"/>
        <end position="644"/>
    </location>
</feature>
<feature type="repeat" description="WD" evidence="5">
    <location>
        <begin position="148"/>
        <end position="180"/>
    </location>
</feature>
<name>A0A0V0QGT5_PSEPJ</name>
<reference evidence="8 9" key="1">
    <citation type="journal article" date="2015" name="Sci. Rep.">
        <title>Genome of the facultative scuticociliatosis pathogen Pseudocohnilembus persalinus provides insight into its virulence through horizontal gene transfer.</title>
        <authorList>
            <person name="Xiong J."/>
            <person name="Wang G."/>
            <person name="Cheng J."/>
            <person name="Tian M."/>
            <person name="Pan X."/>
            <person name="Warren A."/>
            <person name="Jiang C."/>
            <person name="Yuan D."/>
            <person name="Miao W."/>
        </authorList>
    </citation>
    <scope>NUCLEOTIDE SEQUENCE [LARGE SCALE GENOMIC DNA]</scope>
    <source>
        <strain evidence="8">36N120E</strain>
    </source>
</reference>
<dbReference type="PANTHER" id="PTHR19854">
    <property type="entry name" value="TRANSDUCIN BETA-LIKE 3"/>
    <property type="match status" value="1"/>
</dbReference>
<feature type="region of interest" description="Disordered" evidence="6">
    <location>
        <begin position="40"/>
        <end position="63"/>
    </location>
</feature>
<protein>
    <submittedName>
        <fullName evidence="8">WD40-repeat-containing domain</fullName>
    </submittedName>
</protein>
<gene>
    <name evidence="8" type="ORF">PPERSA_01302</name>
</gene>
<evidence type="ECO:0000256" key="2">
    <source>
        <dbReference type="ARBA" id="ARBA00022574"/>
    </source>
</evidence>
<evidence type="ECO:0000313" key="9">
    <source>
        <dbReference type="Proteomes" id="UP000054937"/>
    </source>
</evidence>
<dbReference type="InterPro" id="IPR019775">
    <property type="entry name" value="WD40_repeat_CS"/>
</dbReference>
<dbReference type="InParanoid" id="A0A0V0QGT5"/>
<comment type="caution">
    <text evidence="8">The sequence shown here is derived from an EMBL/GenBank/DDBJ whole genome shotgun (WGS) entry which is preliminary data.</text>
</comment>
<dbReference type="GO" id="GO:0034511">
    <property type="term" value="F:U3 snoRNA binding"/>
    <property type="evidence" value="ECO:0007669"/>
    <property type="project" value="TreeGrafter"/>
</dbReference>
<comment type="subcellular location">
    <subcellularLocation>
        <location evidence="1">Nucleus</location>
        <location evidence="1">Nucleolus</location>
    </subcellularLocation>
</comment>
<accession>A0A0V0QGT5</accession>
<dbReference type="InterPro" id="IPR013934">
    <property type="entry name" value="Utp13_C"/>
</dbReference>
<feature type="repeat" description="WD" evidence="5">
    <location>
        <begin position="290"/>
        <end position="324"/>
    </location>
</feature>
<dbReference type="PANTHER" id="PTHR19854:SF15">
    <property type="entry name" value="TRANSDUCIN BETA-LIKE PROTEIN 3"/>
    <property type="match status" value="1"/>
</dbReference>
<dbReference type="GO" id="GO:0030686">
    <property type="term" value="C:90S preribosome"/>
    <property type="evidence" value="ECO:0007669"/>
    <property type="project" value="TreeGrafter"/>
</dbReference>
<evidence type="ECO:0000256" key="6">
    <source>
        <dbReference type="SAM" id="MobiDB-lite"/>
    </source>
</evidence>
<dbReference type="Gene3D" id="2.130.10.10">
    <property type="entry name" value="YVTN repeat-like/Quinoprotein amine dehydrogenase"/>
    <property type="match status" value="2"/>
</dbReference>
<dbReference type="GO" id="GO:0032040">
    <property type="term" value="C:small-subunit processome"/>
    <property type="evidence" value="ECO:0007669"/>
    <property type="project" value="InterPro"/>
</dbReference>
<keyword evidence="9" id="KW-1185">Reference proteome</keyword>
<evidence type="ECO:0000313" key="8">
    <source>
        <dbReference type="EMBL" id="KRX01399.1"/>
    </source>
</evidence>
<sequence length="673" mass="77527">MLNHFIQVIQQVLQIVPNRGPPQSGLGGLFFVVITPPVRTRGPTRPDQGAHPSRLGGPRGPLNLQKKDKIMFVTSEQNILMFNVQPGPKLSIDDVIVGYNDEITDAKFKKQRKAVNNPFVYEKEFVIAASNSDLIKAINLKTKETQLLKGHSKIVMSVDVFEDYIISAGKDKTCILWKFRGTKDEFNNNIQYDPENENDKEKIAELYEKRKQNCQNYYSPDFVQVAIFHGHIEVVTAVSIAPKTGKLFASCSSDKNIKIWSLNQFQNDSQTFDKNGNYQIQQVNQSLHNTFGHEKDINVVRLAPNEKLLASASQDRSIKIWKVEGLTTHLVLKGHKRGVWDVAFSPVEQVLASASGDQTVKIWNLLDGQCIHTLEGHIGSVLKVQWICHGLEVLSAGGDALVKIWNIKKETCVNTFEQHEGKIWALDASNYDAEGKQYFLSGGNDSEFFVYEDTTQEEEQKKKLEEHEVIIQQQNYFSFIREKDYIAAAKLAFKQNFTQNFYKSLNLLFSGLDFQNEIIFQDTEMKVKINEEHFKEQEQKIEEMVQYFVDEDMNRLLVFIRDMNVSQKHSKVAQKLLNYLLKIVPLEDFIKQKKKFKILNKKKQIESSDYEKLLTALEVYSQKHLDRTQKFLQNSYYLDFVIQKIDALAIQSHNIQQNFNNDVNKHNDIEVEE</sequence>
<evidence type="ECO:0000256" key="3">
    <source>
        <dbReference type="ARBA" id="ARBA00022737"/>
    </source>
</evidence>
<dbReference type="Proteomes" id="UP000054937">
    <property type="component" value="Unassembled WGS sequence"/>
</dbReference>
<dbReference type="SUPFAM" id="SSF50978">
    <property type="entry name" value="WD40 repeat-like"/>
    <property type="match status" value="2"/>
</dbReference>
<dbReference type="SMART" id="SM00320">
    <property type="entry name" value="WD40"/>
    <property type="match status" value="6"/>
</dbReference>
<feature type="repeat" description="WD" evidence="5">
    <location>
        <begin position="374"/>
        <end position="415"/>
    </location>
</feature>
<keyword evidence="4" id="KW-0539">Nucleus</keyword>
<dbReference type="Pfam" id="PF00400">
    <property type="entry name" value="WD40"/>
    <property type="match status" value="5"/>
</dbReference>
<dbReference type="OrthoDB" id="674604at2759"/>
<dbReference type="PRINTS" id="PR00320">
    <property type="entry name" value="GPROTEINBRPT"/>
</dbReference>
<dbReference type="PROSITE" id="PS00678">
    <property type="entry name" value="WD_REPEATS_1"/>
    <property type="match status" value="2"/>
</dbReference>
<evidence type="ECO:0000256" key="4">
    <source>
        <dbReference type="ARBA" id="ARBA00023242"/>
    </source>
</evidence>
<dbReference type="InterPro" id="IPR001680">
    <property type="entry name" value="WD40_rpt"/>
</dbReference>
<evidence type="ECO:0000259" key="7">
    <source>
        <dbReference type="Pfam" id="PF08625"/>
    </source>
</evidence>